<gene>
    <name evidence="2" type="ORF">BECKFM1743A_GA0114220_101583</name>
    <name evidence="4" type="ORF">BECKFM1743B_GA0114221_101695</name>
    <name evidence="3" type="ORF">BECKFM1743C_GA0114222_102291</name>
</gene>
<accession>A0A450W253</accession>
<dbReference type="EMBL" id="CAADFL010000169">
    <property type="protein sequence ID" value="VFK11148.1"/>
    <property type="molecule type" value="Genomic_DNA"/>
</dbReference>
<dbReference type="SUPFAM" id="SSF52402">
    <property type="entry name" value="Adenine nucleotide alpha hydrolases-like"/>
    <property type="match status" value="1"/>
</dbReference>
<dbReference type="EMBL" id="CAADEZ010000158">
    <property type="protein sequence ID" value="VFJ55921.1"/>
    <property type="molecule type" value="Genomic_DNA"/>
</dbReference>
<dbReference type="Pfam" id="PF01507">
    <property type="entry name" value="PAPS_reduct"/>
    <property type="match status" value="1"/>
</dbReference>
<organism evidence="4">
    <name type="scientific">Candidatus Kentrum sp. FM</name>
    <dbReference type="NCBI Taxonomy" id="2126340"/>
    <lineage>
        <taxon>Bacteria</taxon>
        <taxon>Pseudomonadati</taxon>
        <taxon>Pseudomonadota</taxon>
        <taxon>Gammaproteobacteria</taxon>
        <taxon>Candidatus Kentrum</taxon>
    </lineage>
</organism>
<evidence type="ECO:0000259" key="1">
    <source>
        <dbReference type="Pfam" id="PF01507"/>
    </source>
</evidence>
<dbReference type="InterPro" id="IPR050128">
    <property type="entry name" value="Sulfate_adenylyltrnsfr_sub2"/>
</dbReference>
<dbReference type="PANTHER" id="PTHR43196">
    <property type="entry name" value="SULFATE ADENYLYLTRANSFERASE SUBUNIT 2"/>
    <property type="match status" value="1"/>
</dbReference>
<protein>
    <submittedName>
        <fullName evidence="4">DNA sulfur modification protein DndC</fullName>
    </submittedName>
</protein>
<evidence type="ECO:0000313" key="3">
    <source>
        <dbReference type="EMBL" id="VFJ58587.1"/>
    </source>
</evidence>
<dbReference type="GO" id="GO:0003824">
    <property type="term" value="F:catalytic activity"/>
    <property type="evidence" value="ECO:0007669"/>
    <property type="project" value="InterPro"/>
</dbReference>
<dbReference type="PANTHER" id="PTHR43196:SF2">
    <property type="entry name" value="PHOSPHOADENOSINE PHOSPHOSULFATE REDUCTASE"/>
    <property type="match status" value="1"/>
</dbReference>
<evidence type="ECO:0000313" key="2">
    <source>
        <dbReference type="EMBL" id="VFJ55921.1"/>
    </source>
</evidence>
<dbReference type="AlphaFoldDB" id="A0A450W253"/>
<dbReference type="EMBL" id="CAADFA010000229">
    <property type="protein sequence ID" value="VFJ58587.1"/>
    <property type="molecule type" value="Genomic_DNA"/>
</dbReference>
<proteinExistence type="predicted"/>
<name>A0A450W253_9GAMM</name>
<dbReference type="InterPro" id="IPR014729">
    <property type="entry name" value="Rossmann-like_a/b/a_fold"/>
</dbReference>
<evidence type="ECO:0000313" key="4">
    <source>
        <dbReference type="EMBL" id="VFK11148.1"/>
    </source>
</evidence>
<sequence length="278" mass="31494">MDSNEPSWRYIRQEIAEEYAKPHECPWIVGFSGGKDSTLVTHLVIEHMLSLPRSERRRPVHVVANDTLVESPLVINHIRRGLVEISSAATAFDLPVVTATTRPSPEQTFWVNLIGRGYPSPNRNFRWCTDRMKIQPTSQYVRSQAKLSGKVILLLGVRRSESATRAAMVKRYDNGERLNKHSDLDGCLVFRPIVELSTDRVWGFLAANRPPWGGSHDRLIKLYRMEILDRLLAIQEETGMILITDGELAKIRSLWVTDVLDSAQRNEQAQLNTAGGGR</sequence>
<dbReference type="Gene3D" id="3.40.50.620">
    <property type="entry name" value="HUPs"/>
    <property type="match status" value="1"/>
</dbReference>
<dbReference type="InterPro" id="IPR002500">
    <property type="entry name" value="PAPS_reduct_dom"/>
</dbReference>
<reference evidence="4" key="1">
    <citation type="submission" date="2019-02" db="EMBL/GenBank/DDBJ databases">
        <authorList>
            <person name="Gruber-Vodicka R. H."/>
            <person name="Seah K. B. B."/>
        </authorList>
    </citation>
    <scope>NUCLEOTIDE SEQUENCE</scope>
    <source>
        <strain evidence="2">BECK_BZ163</strain>
        <strain evidence="4">BECK_BZ164</strain>
        <strain evidence="3">BECK_BZ165</strain>
    </source>
</reference>
<feature type="domain" description="Phosphoadenosine phosphosulphate reductase" evidence="1">
    <location>
        <begin position="28"/>
        <end position="209"/>
    </location>
</feature>